<name>A0A377KD65_ECOLX</name>
<protein>
    <submittedName>
        <fullName evidence="1">Taurine transporter protein subunit TauA</fullName>
    </submittedName>
</protein>
<dbReference type="SUPFAM" id="SSF53850">
    <property type="entry name" value="Periplasmic binding protein-like II"/>
    <property type="match status" value="1"/>
</dbReference>
<evidence type="ECO:0000313" key="2">
    <source>
        <dbReference type="Proteomes" id="UP000254181"/>
    </source>
</evidence>
<evidence type="ECO:0000313" key="1">
    <source>
        <dbReference type="EMBL" id="STP21675.1"/>
    </source>
</evidence>
<dbReference type="EMBL" id="UGEM01000004">
    <property type="protein sequence ID" value="STP21675.1"/>
    <property type="molecule type" value="Genomic_DNA"/>
</dbReference>
<accession>A0A377KD65</accession>
<dbReference type="Proteomes" id="UP000254181">
    <property type="component" value="Unassembled WGS sequence"/>
</dbReference>
<dbReference type="Gene3D" id="3.40.190.10">
    <property type="entry name" value="Periplasmic binding protein-like II"/>
    <property type="match status" value="1"/>
</dbReference>
<organism evidence="1 2">
    <name type="scientific">Escherichia coli</name>
    <dbReference type="NCBI Taxonomy" id="562"/>
    <lineage>
        <taxon>Bacteria</taxon>
        <taxon>Pseudomonadati</taxon>
        <taxon>Pseudomonadota</taxon>
        <taxon>Gammaproteobacteria</taxon>
        <taxon>Enterobacterales</taxon>
        <taxon>Enterobacteriaceae</taxon>
        <taxon>Escherichia</taxon>
    </lineage>
</organism>
<reference evidence="1 2" key="1">
    <citation type="submission" date="2018-06" db="EMBL/GenBank/DDBJ databases">
        <authorList>
            <consortium name="Pathogen Informatics"/>
            <person name="Doyle S."/>
        </authorList>
    </citation>
    <scope>NUCLEOTIDE SEQUENCE [LARGE SCALE GENOMIC DNA]</scope>
    <source>
        <strain evidence="1 2">NCTC9075</strain>
    </source>
</reference>
<proteinExistence type="predicted"/>
<gene>
    <name evidence="1" type="primary">tauA_1</name>
    <name evidence="1" type="ORF">NCTC9075_05134</name>
</gene>
<dbReference type="AlphaFoldDB" id="A0A377KD65"/>
<sequence>MRKDFAEKHPEVVKAFAKSAIDAQQPYIANPDAWLKQPENISKLARLSGVPEGDIPGLVKGNTYLTPQQQTAELTGPVNKAIIDTGAVFERAGQSPGCSE</sequence>